<name>A0ACB9BCR8_ARCLA</name>
<evidence type="ECO:0000313" key="1">
    <source>
        <dbReference type="EMBL" id="KAI3718480.1"/>
    </source>
</evidence>
<reference evidence="1 2" key="2">
    <citation type="journal article" date="2022" name="Mol. Ecol. Resour.">
        <title>The genomes of chicory, endive, great burdock and yacon provide insights into Asteraceae paleo-polyploidization history and plant inulin production.</title>
        <authorList>
            <person name="Fan W."/>
            <person name="Wang S."/>
            <person name="Wang H."/>
            <person name="Wang A."/>
            <person name="Jiang F."/>
            <person name="Liu H."/>
            <person name="Zhao H."/>
            <person name="Xu D."/>
            <person name="Zhang Y."/>
        </authorList>
    </citation>
    <scope>NUCLEOTIDE SEQUENCE [LARGE SCALE GENOMIC DNA]</scope>
    <source>
        <strain evidence="2">cv. Niubang</strain>
    </source>
</reference>
<comment type="caution">
    <text evidence="1">The sequence shown here is derived from an EMBL/GenBank/DDBJ whole genome shotgun (WGS) entry which is preliminary data.</text>
</comment>
<evidence type="ECO:0000313" key="2">
    <source>
        <dbReference type="Proteomes" id="UP001055879"/>
    </source>
</evidence>
<keyword evidence="2" id="KW-1185">Reference proteome</keyword>
<sequence>MSFDMLNAEMDELRREFRDDIGELSKKLDMLLGGLIRGDSDSEMHQIQNSCNYCGDPLHSIDNCTELYYEKVNGQYSCIYCGDPWHSINECGRFHDGCVNKSQGFTNYNEDMSSDSYNPGWQEQPDFFWECQYESSSSQPCFLGQYHSGNYHQNDQFQNDHFHGNYDYNNQESSLLEEQMQDMMVMMKEQMQYANNVNQSIVALGAKVSELTEQLIEIDEIEHNQNHGEEKETAKTIEATLEHDLELIDLDETEALLAEPITTDQASWTYENKVVPSLAQEPSKTPLDQPPSLELNTSFDCILRPILKDLTVVERGLTEDSVGIDSSKCTNQALVESNEKPLRELNPS</sequence>
<dbReference type="Proteomes" id="UP001055879">
    <property type="component" value="Linkage Group LG06"/>
</dbReference>
<proteinExistence type="predicted"/>
<gene>
    <name evidence="1" type="ORF">L6452_19354</name>
</gene>
<dbReference type="EMBL" id="CM042052">
    <property type="protein sequence ID" value="KAI3718480.1"/>
    <property type="molecule type" value="Genomic_DNA"/>
</dbReference>
<protein>
    <submittedName>
        <fullName evidence="1">Uncharacterized protein</fullName>
    </submittedName>
</protein>
<accession>A0ACB9BCR8</accession>
<organism evidence="1 2">
    <name type="scientific">Arctium lappa</name>
    <name type="common">Greater burdock</name>
    <name type="synonym">Lappa major</name>
    <dbReference type="NCBI Taxonomy" id="4217"/>
    <lineage>
        <taxon>Eukaryota</taxon>
        <taxon>Viridiplantae</taxon>
        <taxon>Streptophyta</taxon>
        <taxon>Embryophyta</taxon>
        <taxon>Tracheophyta</taxon>
        <taxon>Spermatophyta</taxon>
        <taxon>Magnoliopsida</taxon>
        <taxon>eudicotyledons</taxon>
        <taxon>Gunneridae</taxon>
        <taxon>Pentapetalae</taxon>
        <taxon>asterids</taxon>
        <taxon>campanulids</taxon>
        <taxon>Asterales</taxon>
        <taxon>Asteraceae</taxon>
        <taxon>Carduoideae</taxon>
        <taxon>Cardueae</taxon>
        <taxon>Arctiinae</taxon>
        <taxon>Arctium</taxon>
    </lineage>
</organism>
<reference evidence="2" key="1">
    <citation type="journal article" date="2022" name="Mol. Ecol. Resour.">
        <title>The genomes of chicory, endive, great burdock and yacon provide insights into Asteraceae palaeo-polyploidization history and plant inulin production.</title>
        <authorList>
            <person name="Fan W."/>
            <person name="Wang S."/>
            <person name="Wang H."/>
            <person name="Wang A."/>
            <person name="Jiang F."/>
            <person name="Liu H."/>
            <person name="Zhao H."/>
            <person name="Xu D."/>
            <person name="Zhang Y."/>
        </authorList>
    </citation>
    <scope>NUCLEOTIDE SEQUENCE [LARGE SCALE GENOMIC DNA]</scope>
    <source>
        <strain evidence="2">cv. Niubang</strain>
    </source>
</reference>